<dbReference type="AlphaFoldDB" id="A0A0C3GSU4"/>
<organism evidence="1 2">
    <name type="scientific">Oidiodendron maius (strain Zn)</name>
    <dbReference type="NCBI Taxonomy" id="913774"/>
    <lineage>
        <taxon>Eukaryota</taxon>
        <taxon>Fungi</taxon>
        <taxon>Dikarya</taxon>
        <taxon>Ascomycota</taxon>
        <taxon>Pezizomycotina</taxon>
        <taxon>Leotiomycetes</taxon>
        <taxon>Leotiomycetes incertae sedis</taxon>
        <taxon>Myxotrichaceae</taxon>
        <taxon>Oidiodendron</taxon>
    </lineage>
</organism>
<keyword evidence="2" id="KW-1185">Reference proteome</keyword>
<name>A0A0C3GSU4_OIDMZ</name>
<evidence type="ECO:0000313" key="2">
    <source>
        <dbReference type="Proteomes" id="UP000054321"/>
    </source>
</evidence>
<dbReference type="InParanoid" id="A0A0C3GSU4"/>
<reference evidence="2" key="2">
    <citation type="submission" date="2015-01" db="EMBL/GenBank/DDBJ databases">
        <title>Evolutionary Origins and Diversification of the Mycorrhizal Mutualists.</title>
        <authorList>
            <consortium name="DOE Joint Genome Institute"/>
            <consortium name="Mycorrhizal Genomics Consortium"/>
            <person name="Kohler A."/>
            <person name="Kuo A."/>
            <person name="Nagy L.G."/>
            <person name="Floudas D."/>
            <person name="Copeland A."/>
            <person name="Barry K.W."/>
            <person name="Cichocki N."/>
            <person name="Veneault-Fourrey C."/>
            <person name="LaButti K."/>
            <person name="Lindquist E.A."/>
            <person name="Lipzen A."/>
            <person name="Lundell T."/>
            <person name="Morin E."/>
            <person name="Murat C."/>
            <person name="Riley R."/>
            <person name="Ohm R."/>
            <person name="Sun H."/>
            <person name="Tunlid A."/>
            <person name="Henrissat B."/>
            <person name="Grigoriev I.V."/>
            <person name="Hibbett D.S."/>
            <person name="Martin F."/>
        </authorList>
    </citation>
    <scope>NUCLEOTIDE SEQUENCE [LARGE SCALE GENOMIC DNA]</scope>
    <source>
        <strain evidence="2">Zn</strain>
    </source>
</reference>
<dbReference type="HOGENOM" id="CLU_2483939_0_0_1"/>
<sequence length="87" mass="9868">MSFATIRSRKNIDVEEANLRVGISGGLKVHIGETLDAPSVRHFCAYRTETEEFILSFFFSDLYLSFIQRIGGGNADSWRTCLFSNTR</sequence>
<gene>
    <name evidence="1" type="ORF">OIDMADRAFT_21501</name>
</gene>
<reference evidence="1 2" key="1">
    <citation type="submission" date="2014-04" db="EMBL/GenBank/DDBJ databases">
        <authorList>
            <consortium name="DOE Joint Genome Institute"/>
            <person name="Kuo A."/>
            <person name="Martino E."/>
            <person name="Perotto S."/>
            <person name="Kohler A."/>
            <person name="Nagy L.G."/>
            <person name="Floudas D."/>
            <person name="Copeland A."/>
            <person name="Barry K.W."/>
            <person name="Cichocki N."/>
            <person name="Veneault-Fourrey C."/>
            <person name="LaButti K."/>
            <person name="Lindquist E.A."/>
            <person name="Lipzen A."/>
            <person name="Lundell T."/>
            <person name="Morin E."/>
            <person name="Murat C."/>
            <person name="Sun H."/>
            <person name="Tunlid A."/>
            <person name="Henrissat B."/>
            <person name="Grigoriev I.V."/>
            <person name="Hibbett D.S."/>
            <person name="Martin F."/>
            <person name="Nordberg H.P."/>
            <person name="Cantor M.N."/>
            <person name="Hua S.X."/>
        </authorList>
    </citation>
    <scope>NUCLEOTIDE SEQUENCE [LARGE SCALE GENOMIC DNA]</scope>
    <source>
        <strain evidence="1 2">Zn</strain>
    </source>
</reference>
<proteinExistence type="predicted"/>
<dbReference type="Proteomes" id="UP000054321">
    <property type="component" value="Unassembled WGS sequence"/>
</dbReference>
<accession>A0A0C3GSU4</accession>
<dbReference type="EMBL" id="KN832894">
    <property type="protein sequence ID" value="KIM93521.1"/>
    <property type="molecule type" value="Genomic_DNA"/>
</dbReference>
<evidence type="ECO:0000313" key="1">
    <source>
        <dbReference type="EMBL" id="KIM93521.1"/>
    </source>
</evidence>
<protein>
    <submittedName>
        <fullName evidence="1">Uncharacterized protein</fullName>
    </submittedName>
</protein>